<dbReference type="VEuPathDB" id="FungiDB:SCHCODRAFT_01190735"/>
<dbReference type="InParanoid" id="D8QAE0"/>
<dbReference type="EMBL" id="GL377308">
    <property type="protein sequence ID" value="EFI95820.1"/>
    <property type="molecule type" value="Genomic_DNA"/>
</dbReference>
<feature type="region of interest" description="Disordered" evidence="1">
    <location>
        <begin position="574"/>
        <end position="618"/>
    </location>
</feature>
<feature type="transmembrane region" description="Helical" evidence="2">
    <location>
        <begin position="107"/>
        <end position="131"/>
    </location>
</feature>
<feature type="transmembrane region" description="Helical" evidence="2">
    <location>
        <begin position="333"/>
        <end position="357"/>
    </location>
</feature>
<feature type="transmembrane region" description="Helical" evidence="2">
    <location>
        <begin position="306"/>
        <end position="324"/>
    </location>
</feature>
<feature type="transmembrane region" description="Helical" evidence="2">
    <location>
        <begin position="57"/>
        <end position="80"/>
    </location>
</feature>
<dbReference type="GeneID" id="9592464"/>
<accession>D8QAE0</accession>
<sequence length="618" mass="68113">MSNLSSIARPASQPVADILKFRTTILQTGVDLMLFGVHLTLFMALWAVFIRRRRRPCFMMIAVILLLALSAVAIPVGVVLRVAQPRIPHDPLCPMEYPYMTAESKRWSLISAILIRLEHFISDIVVVYRSWALWPDSKMAKGVLLTCITSSAVGSITDFILVQYSPDRPALETLVRTVPLVATNAITTIMLCIRVWQYYRTIKGALEPLTRKTRLEKILVLLMESGSIYCLIWIIGLVTQVLARSGDMVTVYDVIGETYHCISNRAVKMTSRSHFRIGGSAPVGSRRPPDEVFHFQIMVMWTAVDFVLYGVLAALFVALCSVLARRDRNSSPVIVATTLLFLLATISITLDILFYLLQLPAEYGPHSMWNHAIVHQLEQSRIVQSVNARVSYLISDIIVVWRAWVLWPDSRLVKGLLLLCACGSTVGVTLDCVWVLLEVGAIPMAQRTLTRTLPLLVTNLVATGLVGIRAWQYRTQIKGNLGLLTKRSQVEKVLVLLVESGFVYCLIWAIAMVLQILGAGLTTDSAYGIVSATYPRLAGIYPTAVVLGVAAQRSDAHPVITAVESQPIHFATTADKDGRSTASAEEGSTFDPRSVGLVTGESEPSSYIQSSSSASAPW</sequence>
<keyword evidence="4" id="KW-1185">Reference proteome</keyword>
<evidence type="ECO:0000313" key="4">
    <source>
        <dbReference type="Proteomes" id="UP000007431"/>
    </source>
</evidence>
<feature type="transmembrane region" description="Helical" evidence="2">
    <location>
        <begin position="218"/>
        <end position="243"/>
    </location>
</feature>
<organism evidence="4">
    <name type="scientific">Schizophyllum commune (strain H4-8 / FGSC 9210)</name>
    <name type="common">Split gill fungus</name>
    <dbReference type="NCBI Taxonomy" id="578458"/>
    <lineage>
        <taxon>Eukaryota</taxon>
        <taxon>Fungi</taxon>
        <taxon>Dikarya</taxon>
        <taxon>Basidiomycota</taxon>
        <taxon>Agaricomycotina</taxon>
        <taxon>Agaricomycetes</taxon>
        <taxon>Agaricomycetidae</taxon>
        <taxon>Agaricales</taxon>
        <taxon>Schizophyllaceae</taxon>
        <taxon>Schizophyllum</taxon>
    </lineage>
</organism>
<keyword evidence="2" id="KW-0812">Transmembrane</keyword>
<feature type="non-terminal residue" evidence="3">
    <location>
        <position position="618"/>
    </location>
</feature>
<evidence type="ECO:0000256" key="2">
    <source>
        <dbReference type="SAM" id="Phobius"/>
    </source>
</evidence>
<feature type="transmembrane region" description="Helical" evidence="2">
    <location>
        <begin position="143"/>
        <end position="165"/>
    </location>
</feature>
<dbReference type="AlphaFoldDB" id="D8QAE0"/>
<protein>
    <submittedName>
        <fullName evidence="3">Uncharacterized protein</fullName>
    </submittedName>
</protein>
<dbReference type="RefSeq" id="XP_003030723.1">
    <property type="nucleotide sequence ID" value="XM_003030677.1"/>
</dbReference>
<evidence type="ECO:0000313" key="3">
    <source>
        <dbReference type="EMBL" id="EFI95820.1"/>
    </source>
</evidence>
<feature type="transmembrane region" description="Helical" evidence="2">
    <location>
        <begin position="493"/>
        <end position="517"/>
    </location>
</feature>
<feature type="compositionally biased region" description="Low complexity" evidence="1">
    <location>
        <begin position="602"/>
        <end position="618"/>
    </location>
</feature>
<dbReference type="KEGG" id="scm:SCHCO_01190735"/>
<feature type="transmembrane region" description="Helical" evidence="2">
    <location>
        <begin position="416"/>
        <end position="437"/>
    </location>
</feature>
<name>D8QAE0_SCHCM</name>
<dbReference type="HOGENOM" id="CLU_417465_0_0_1"/>
<keyword evidence="2" id="KW-0472">Membrane</keyword>
<feature type="transmembrane region" description="Helical" evidence="2">
    <location>
        <begin position="32"/>
        <end position="50"/>
    </location>
</feature>
<proteinExistence type="predicted"/>
<reference evidence="3 4" key="1">
    <citation type="journal article" date="2010" name="Nat. Biotechnol.">
        <title>Genome sequence of the model mushroom Schizophyllum commune.</title>
        <authorList>
            <person name="Ohm R.A."/>
            <person name="de Jong J.F."/>
            <person name="Lugones L.G."/>
            <person name="Aerts A."/>
            <person name="Kothe E."/>
            <person name="Stajich J.E."/>
            <person name="de Vries R.P."/>
            <person name="Record E."/>
            <person name="Levasseur A."/>
            <person name="Baker S.E."/>
            <person name="Bartholomew K.A."/>
            <person name="Coutinho P.M."/>
            <person name="Erdmann S."/>
            <person name="Fowler T.J."/>
            <person name="Gathman A.C."/>
            <person name="Lombard V."/>
            <person name="Henrissat B."/>
            <person name="Knabe N."/>
            <person name="Kuees U."/>
            <person name="Lilly W.W."/>
            <person name="Lindquist E."/>
            <person name="Lucas S."/>
            <person name="Magnuson J.K."/>
            <person name="Piumi F."/>
            <person name="Raudaskoski M."/>
            <person name="Salamov A."/>
            <person name="Schmutz J."/>
            <person name="Schwarze F.W.M.R."/>
            <person name="vanKuyk P.A."/>
            <person name="Horton J.S."/>
            <person name="Grigoriev I.V."/>
            <person name="Woesten H.A.B."/>
        </authorList>
    </citation>
    <scope>NUCLEOTIDE SEQUENCE [LARGE SCALE GENOMIC DNA]</scope>
    <source>
        <strain evidence="4">H4-8 / FGSC 9210</strain>
    </source>
</reference>
<evidence type="ECO:0000256" key="1">
    <source>
        <dbReference type="SAM" id="MobiDB-lite"/>
    </source>
</evidence>
<dbReference type="OMA" id="LSNIWAT"/>
<dbReference type="Proteomes" id="UP000007431">
    <property type="component" value="Unassembled WGS sequence"/>
</dbReference>
<gene>
    <name evidence="3" type="ORF">SCHCODRAFT_110886</name>
</gene>
<dbReference type="OrthoDB" id="3174319at2759"/>
<feature type="transmembrane region" description="Helical" evidence="2">
    <location>
        <begin position="177"/>
        <end position="197"/>
    </location>
</feature>
<keyword evidence="2" id="KW-1133">Transmembrane helix</keyword>